<dbReference type="Proteomes" id="UP000198885">
    <property type="component" value="Unassembled WGS sequence"/>
</dbReference>
<name>A0A1H9X955_9RHOB</name>
<dbReference type="Gene3D" id="1.10.357.10">
    <property type="entry name" value="Tetracycline Repressor, domain 2"/>
    <property type="match status" value="1"/>
</dbReference>
<dbReference type="InterPro" id="IPR050109">
    <property type="entry name" value="HTH-type_TetR-like_transc_reg"/>
</dbReference>
<organism evidence="6 7">
    <name type="scientific">Tranquillimonas rosea</name>
    <dbReference type="NCBI Taxonomy" id="641238"/>
    <lineage>
        <taxon>Bacteria</taxon>
        <taxon>Pseudomonadati</taxon>
        <taxon>Pseudomonadota</taxon>
        <taxon>Alphaproteobacteria</taxon>
        <taxon>Rhodobacterales</taxon>
        <taxon>Roseobacteraceae</taxon>
        <taxon>Tranquillimonas</taxon>
    </lineage>
</organism>
<keyword evidence="1" id="KW-0805">Transcription regulation</keyword>
<evidence type="ECO:0000313" key="7">
    <source>
        <dbReference type="Proteomes" id="UP000198885"/>
    </source>
</evidence>
<evidence type="ECO:0000313" key="6">
    <source>
        <dbReference type="EMBL" id="SES42662.1"/>
    </source>
</evidence>
<dbReference type="PRINTS" id="PR00455">
    <property type="entry name" value="HTHTETR"/>
</dbReference>
<keyword evidence="7" id="KW-1185">Reference proteome</keyword>
<evidence type="ECO:0000256" key="3">
    <source>
        <dbReference type="ARBA" id="ARBA00023163"/>
    </source>
</evidence>
<dbReference type="SUPFAM" id="SSF46689">
    <property type="entry name" value="Homeodomain-like"/>
    <property type="match status" value="1"/>
</dbReference>
<feature type="DNA-binding region" description="H-T-H motif" evidence="4">
    <location>
        <begin position="37"/>
        <end position="56"/>
    </location>
</feature>
<keyword evidence="3" id="KW-0804">Transcription</keyword>
<dbReference type="EMBL" id="FOGU01000021">
    <property type="protein sequence ID" value="SES42662.1"/>
    <property type="molecule type" value="Genomic_DNA"/>
</dbReference>
<dbReference type="InterPro" id="IPR009057">
    <property type="entry name" value="Homeodomain-like_sf"/>
</dbReference>
<gene>
    <name evidence="6" type="ORF">SAMN04490244_12115</name>
</gene>
<reference evidence="6 7" key="1">
    <citation type="submission" date="2016-10" db="EMBL/GenBank/DDBJ databases">
        <authorList>
            <person name="de Groot N.N."/>
        </authorList>
    </citation>
    <scope>NUCLEOTIDE SEQUENCE [LARGE SCALE GENOMIC DNA]</scope>
    <source>
        <strain evidence="6 7">DSM 23042</strain>
    </source>
</reference>
<keyword evidence="2 4" id="KW-0238">DNA-binding</keyword>
<dbReference type="AlphaFoldDB" id="A0A1H9X955"/>
<evidence type="ECO:0000256" key="2">
    <source>
        <dbReference type="ARBA" id="ARBA00023125"/>
    </source>
</evidence>
<dbReference type="OrthoDB" id="9811084at2"/>
<dbReference type="PANTHER" id="PTHR30055">
    <property type="entry name" value="HTH-TYPE TRANSCRIPTIONAL REGULATOR RUTR"/>
    <property type="match status" value="1"/>
</dbReference>
<dbReference type="Pfam" id="PF00440">
    <property type="entry name" value="TetR_N"/>
    <property type="match status" value="1"/>
</dbReference>
<dbReference type="RefSeq" id="WP_092696407.1">
    <property type="nucleotide sequence ID" value="NZ_FOGU01000021.1"/>
</dbReference>
<dbReference type="PROSITE" id="PS50977">
    <property type="entry name" value="HTH_TETR_2"/>
    <property type="match status" value="1"/>
</dbReference>
<evidence type="ECO:0000259" key="5">
    <source>
        <dbReference type="PROSITE" id="PS50977"/>
    </source>
</evidence>
<sequence>MPPAKEHAASGKRLRTARAIQQATLQLATEHGYHAVTTDMIAERAGISRRTFFNHYQNKQDAIVGPKVDRFGQAYDWFVTSDGGLLSDLQILVRQVVAEASPDPSVIRNIGKVLGDSPDLQPVFSATIANLTRELEPLLSRRLGTEREPVAHLIAHLVSQAIAHSFRDWTVDNETALEQVVEKANSNIRFVVQTLGPG</sequence>
<proteinExistence type="predicted"/>
<protein>
    <submittedName>
        <fullName evidence="6">DNA-binding transcriptional regulator, AcrR family</fullName>
    </submittedName>
</protein>
<accession>A0A1H9X955</accession>
<dbReference type="STRING" id="641238.SAMN04490244_12115"/>
<feature type="domain" description="HTH tetR-type" evidence="5">
    <location>
        <begin position="14"/>
        <end position="74"/>
    </location>
</feature>
<dbReference type="GO" id="GO:0003700">
    <property type="term" value="F:DNA-binding transcription factor activity"/>
    <property type="evidence" value="ECO:0007669"/>
    <property type="project" value="TreeGrafter"/>
</dbReference>
<dbReference type="InterPro" id="IPR001647">
    <property type="entry name" value="HTH_TetR"/>
</dbReference>
<dbReference type="PANTHER" id="PTHR30055:SF234">
    <property type="entry name" value="HTH-TYPE TRANSCRIPTIONAL REGULATOR BETI"/>
    <property type="match status" value="1"/>
</dbReference>
<evidence type="ECO:0000256" key="1">
    <source>
        <dbReference type="ARBA" id="ARBA00023015"/>
    </source>
</evidence>
<evidence type="ECO:0000256" key="4">
    <source>
        <dbReference type="PROSITE-ProRule" id="PRU00335"/>
    </source>
</evidence>
<dbReference type="GO" id="GO:0000976">
    <property type="term" value="F:transcription cis-regulatory region binding"/>
    <property type="evidence" value="ECO:0007669"/>
    <property type="project" value="TreeGrafter"/>
</dbReference>